<dbReference type="InterPro" id="IPR006201">
    <property type="entry name" value="Neur_channel"/>
</dbReference>
<keyword evidence="3" id="KW-0407">Ion channel</keyword>
<evidence type="ECO:0000259" key="4">
    <source>
        <dbReference type="Pfam" id="PF02931"/>
    </source>
</evidence>
<dbReference type="GO" id="GO:0005230">
    <property type="term" value="F:extracellular ligand-gated monoatomic ion channel activity"/>
    <property type="evidence" value="ECO:0007669"/>
    <property type="project" value="InterPro"/>
</dbReference>
<organism evidence="5 6">
    <name type="scientific">Varroa destructor</name>
    <name type="common">Honeybee mite</name>
    <dbReference type="NCBI Taxonomy" id="109461"/>
    <lineage>
        <taxon>Eukaryota</taxon>
        <taxon>Metazoa</taxon>
        <taxon>Ecdysozoa</taxon>
        <taxon>Arthropoda</taxon>
        <taxon>Chelicerata</taxon>
        <taxon>Arachnida</taxon>
        <taxon>Acari</taxon>
        <taxon>Parasitiformes</taxon>
        <taxon>Mesostigmata</taxon>
        <taxon>Gamasina</taxon>
        <taxon>Dermanyssoidea</taxon>
        <taxon>Varroidae</taxon>
        <taxon>Varroa</taxon>
    </lineage>
</organism>
<evidence type="ECO:0000256" key="3">
    <source>
        <dbReference type="RuleBase" id="RU000687"/>
    </source>
</evidence>
<dbReference type="GO" id="GO:0016020">
    <property type="term" value="C:membrane"/>
    <property type="evidence" value="ECO:0007669"/>
    <property type="project" value="UniProtKB-SubCell"/>
</dbReference>
<dbReference type="PROSITE" id="PS00236">
    <property type="entry name" value="NEUROTR_ION_CHANNEL"/>
    <property type="match status" value="1"/>
</dbReference>
<evidence type="ECO:0000256" key="1">
    <source>
        <dbReference type="ARBA" id="ARBA00004141"/>
    </source>
</evidence>
<dbReference type="GeneID" id="111247786"/>
<dbReference type="PRINTS" id="PR00252">
    <property type="entry name" value="NRIONCHANNEL"/>
</dbReference>
<dbReference type="InterPro" id="IPR036734">
    <property type="entry name" value="Neur_chan_lig-bd_sf"/>
</dbReference>
<evidence type="ECO:0000256" key="2">
    <source>
        <dbReference type="ARBA" id="ARBA00023136"/>
    </source>
</evidence>
<sequence length="338" mass="38310">MYCFAEPLINKNYTVAAKIAKFQAEFNFKAANVRFTPPPNRDAEGPLSVHAYLYILDRFIIDTYEHSVTFSMVLCTQWVDKRLVWEHESAPTSIVYTFWVYVWSPRIRFSNTINAESTVYVPVHVDSDGIVMRCQVYDIIAPCSFDLSAFPNDVHNCSLSFSSINYGSHDIIFEPWITESEISSSEWKLLPSARALNVPQPSTGNISTVVVDLQIRRQPHLYGFRVYLAMRTSHLLLALTILAPESCRISLTYMLLLTTCLQHGFLATMTRSSTETPRILWQSSASVFLSLVTVCSSLLRSSFRPSKLINTLKRTLSVLERCILLSGVGLLVVILLFQ</sequence>
<name>A0A7M7MDX0_VARDE</name>
<dbReference type="SUPFAM" id="SSF63712">
    <property type="entry name" value="Nicotinic receptor ligand binding domain-like"/>
    <property type="match status" value="1"/>
</dbReference>
<dbReference type="RefSeq" id="XP_022654873.1">
    <property type="nucleotide sequence ID" value="XM_022799138.1"/>
</dbReference>
<feature type="transmembrane region" description="Helical" evidence="3">
    <location>
        <begin position="279"/>
        <end position="298"/>
    </location>
</feature>
<accession>A0A7M7MDX0</accession>
<keyword evidence="3" id="KW-0813">Transport</keyword>
<evidence type="ECO:0000313" key="5">
    <source>
        <dbReference type="EnsemblMetazoa" id="XP_022654873"/>
    </source>
</evidence>
<dbReference type="Pfam" id="PF02931">
    <property type="entry name" value="Neur_chan_LBD"/>
    <property type="match status" value="1"/>
</dbReference>
<reference evidence="5" key="1">
    <citation type="submission" date="2021-01" db="UniProtKB">
        <authorList>
            <consortium name="EnsemblMetazoa"/>
        </authorList>
    </citation>
    <scope>IDENTIFICATION</scope>
</reference>
<dbReference type="Gene3D" id="2.70.170.10">
    <property type="entry name" value="Neurotransmitter-gated ion-channel ligand-binding domain"/>
    <property type="match status" value="1"/>
</dbReference>
<feature type="domain" description="Neurotransmitter-gated ion-channel ligand-binding" evidence="4">
    <location>
        <begin position="39"/>
        <end position="189"/>
    </location>
</feature>
<dbReference type="GO" id="GO:0004888">
    <property type="term" value="F:transmembrane signaling receptor activity"/>
    <property type="evidence" value="ECO:0007669"/>
    <property type="project" value="InterPro"/>
</dbReference>
<comment type="subcellular location">
    <subcellularLocation>
        <location evidence="1">Membrane</location>
        <topology evidence="1">Multi-pass membrane protein</topology>
    </subcellularLocation>
</comment>
<feature type="transmembrane region" description="Helical" evidence="3">
    <location>
        <begin position="318"/>
        <end position="337"/>
    </location>
</feature>
<protein>
    <recommendedName>
        <fullName evidence="4">Neurotransmitter-gated ion-channel ligand-binding domain-containing protein</fullName>
    </recommendedName>
</protein>
<dbReference type="Proteomes" id="UP000594260">
    <property type="component" value="Unplaced"/>
</dbReference>
<comment type="similarity">
    <text evidence="3">Belongs to the ligand-gated ion channel (TC 1.A.9) family.</text>
</comment>
<dbReference type="InterPro" id="IPR006202">
    <property type="entry name" value="Neur_chan_lig-bd"/>
</dbReference>
<dbReference type="EnsemblMetazoa" id="XM_022799138">
    <property type="protein sequence ID" value="XP_022654873"/>
    <property type="gene ID" value="LOC111247786"/>
</dbReference>
<keyword evidence="6" id="KW-1185">Reference proteome</keyword>
<dbReference type="AlphaFoldDB" id="A0A7M7MDX0"/>
<comment type="caution">
    <text evidence="3">Lacks conserved residue(s) required for the propagation of feature annotation.</text>
</comment>
<evidence type="ECO:0000313" key="6">
    <source>
        <dbReference type="Proteomes" id="UP000594260"/>
    </source>
</evidence>
<keyword evidence="3" id="KW-0812">Transmembrane</keyword>
<keyword evidence="3" id="KW-0406">Ion transport</keyword>
<keyword evidence="3" id="KW-1133">Transmembrane helix</keyword>
<proteinExistence type="inferred from homology"/>
<dbReference type="InterPro" id="IPR018000">
    <property type="entry name" value="Neurotransmitter_ion_chnl_CS"/>
</dbReference>
<dbReference type="PANTHER" id="PTHR18945">
    <property type="entry name" value="NEUROTRANSMITTER GATED ION CHANNEL"/>
    <property type="match status" value="1"/>
</dbReference>
<keyword evidence="2 3" id="KW-0472">Membrane</keyword>